<dbReference type="InterPro" id="IPR028082">
    <property type="entry name" value="Peripla_BP_I"/>
</dbReference>
<evidence type="ECO:0000256" key="2">
    <source>
        <dbReference type="ARBA" id="ARBA00022729"/>
    </source>
</evidence>
<dbReference type="CDD" id="cd06343">
    <property type="entry name" value="PBP1_ABC_ligand_binding-like"/>
    <property type="match status" value="1"/>
</dbReference>
<dbReference type="EMBL" id="BOOR01000069">
    <property type="protein sequence ID" value="GII58703.1"/>
    <property type="molecule type" value="Genomic_DNA"/>
</dbReference>
<gene>
    <name evidence="4" type="ORF">Pth03_70920</name>
</gene>
<keyword evidence="2" id="KW-0732">Signal</keyword>
<protein>
    <submittedName>
        <fullName evidence="4">ABC transporter substrate-binding protein</fullName>
    </submittedName>
</protein>
<dbReference type="AlphaFoldDB" id="A0A8J3Y0P6"/>
<evidence type="ECO:0000256" key="1">
    <source>
        <dbReference type="ARBA" id="ARBA00010062"/>
    </source>
</evidence>
<dbReference type="PANTHER" id="PTHR47235">
    <property type="entry name" value="BLR6548 PROTEIN"/>
    <property type="match status" value="1"/>
</dbReference>
<evidence type="ECO:0000259" key="3">
    <source>
        <dbReference type="Pfam" id="PF13458"/>
    </source>
</evidence>
<comment type="caution">
    <text evidence="4">The sequence shown here is derived from an EMBL/GenBank/DDBJ whole genome shotgun (WGS) entry which is preliminary data.</text>
</comment>
<dbReference type="PANTHER" id="PTHR47235:SF1">
    <property type="entry name" value="BLR6548 PROTEIN"/>
    <property type="match status" value="1"/>
</dbReference>
<sequence length="410" mass="42914">MNQAHSPALRAGAILVAAVLALGACGRGETSSSGGSQAPGVTDTTVKIGASYALSGPLAANGTAAMNGAKSYFDAINAAGGVKMSDGKTRKIEVVQYDDGYDPARAVQNYRKLTTQDNVFALFQTFGTAPNLAIMDSANSEKVPQLFVHSGAAVFSQDQKAKPYTVGWQPTYETEGAAYAKFLTARDQDLTVAVISQNDDLGKAFVNGFTSGIGGSKVKIVAQETYEATDPTLDSQITKLAASKADVLFSAIAIPKLTAGALSKAAELGWNPEHLLVSLVSSVDQVIKPSGLDGSHGIYSTAFVKAADDQQWAADKDVQDYIARMKTSAPGADPTVPNAAWGYGAAATLVKALQETKDITRDGLVQTVQHLTGSVPLLLPGLELHASLTGPPLDRLHVQQFKDGKWSLIE</sequence>
<dbReference type="Gene3D" id="3.40.50.2300">
    <property type="match status" value="2"/>
</dbReference>
<dbReference type="InterPro" id="IPR028081">
    <property type="entry name" value="Leu-bd"/>
</dbReference>
<reference evidence="4" key="1">
    <citation type="submission" date="2021-01" db="EMBL/GenBank/DDBJ databases">
        <title>Whole genome shotgun sequence of Planotetraspora thailandica NBRC 104271.</title>
        <authorList>
            <person name="Komaki H."/>
            <person name="Tamura T."/>
        </authorList>
    </citation>
    <scope>NUCLEOTIDE SEQUENCE</scope>
    <source>
        <strain evidence="4">NBRC 104271</strain>
    </source>
</reference>
<dbReference type="RefSeq" id="WP_203948786.1">
    <property type="nucleotide sequence ID" value="NZ_BOOR01000069.1"/>
</dbReference>
<accession>A0A8J3Y0P6</accession>
<organism evidence="4 5">
    <name type="scientific">Planotetraspora thailandica</name>
    <dbReference type="NCBI Taxonomy" id="487172"/>
    <lineage>
        <taxon>Bacteria</taxon>
        <taxon>Bacillati</taxon>
        <taxon>Actinomycetota</taxon>
        <taxon>Actinomycetes</taxon>
        <taxon>Streptosporangiales</taxon>
        <taxon>Streptosporangiaceae</taxon>
        <taxon>Planotetraspora</taxon>
    </lineage>
</organism>
<dbReference type="Pfam" id="PF13458">
    <property type="entry name" value="Peripla_BP_6"/>
    <property type="match status" value="1"/>
</dbReference>
<name>A0A8J3Y0P6_9ACTN</name>
<keyword evidence="5" id="KW-1185">Reference proteome</keyword>
<dbReference type="SUPFAM" id="SSF53822">
    <property type="entry name" value="Periplasmic binding protein-like I"/>
    <property type="match status" value="1"/>
</dbReference>
<comment type="similarity">
    <text evidence="1">Belongs to the leucine-binding protein family.</text>
</comment>
<feature type="domain" description="Leucine-binding protein" evidence="3">
    <location>
        <begin position="45"/>
        <end position="372"/>
    </location>
</feature>
<evidence type="ECO:0000313" key="4">
    <source>
        <dbReference type="EMBL" id="GII58703.1"/>
    </source>
</evidence>
<proteinExistence type="inferred from homology"/>
<dbReference type="Proteomes" id="UP000605992">
    <property type="component" value="Unassembled WGS sequence"/>
</dbReference>
<evidence type="ECO:0000313" key="5">
    <source>
        <dbReference type="Proteomes" id="UP000605992"/>
    </source>
</evidence>